<dbReference type="Gene3D" id="3.10.450.50">
    <property type="match status" value="1"/>
</dbReference>
<dbReference type="InterPro" id="IPR032710">
    <property type="entry name" value="NTF2-like_dom_sf"/>
</dbReference>
<gene>
    <name evidence="2" type="ORF">QIT00_27255</name>
</gene>
<comment type="caution">
    <text evidence="2">The sequence shown here is derived from an EMBL/GenBank/DDBJ whole genome shotgun (WGS) entry which is preliminary data.</text>
</comment>
<feature type="domain" description="SnoaL-like" evidence="1">
    <location>
        <begin position="21"/>
        <end position="145"/>
    </location>
</feature>
<evidence type="ECO:0000259" key="1">
    <source>
        <dbReference type="Pfam" id="PF13577"/>
    </source>
</evidence>
<evidence type="ECO:0000313" key="2">
    <source>
        <dbReference type="EMBL" id="MDI3422206.1"/>
    </source>
</evidence>
<dbReference type="Proteomes" id="UP001237105">
    <property type="component" value="Unassembled WGS sequence"/>
</dbReference>
<sequence>MTDRSNPVAADGLAALEARLRRLEDERDIARLMASYGPLVDSGRAAEVAGLWEPDGVYDIDELYLSGRDEIDAMVRSAAHQGWIRAGCAHVVGPAHITVDGDTAIAVCHSLMVVHDDGRYVVRRATANLWRLRRSDTGWLVTTRTNRILDGRPESPALLYGGVQGESADGCGRQAPAR</sequence>
<dbReference type="InterPro" id="IPR037401">
    <property type="entry name" value="SnoaL-like"/>
</dbReference>
<evidence type="ECO:0000313" key="3">
    <source>
        <dbReference type="Proteomes" id="UP001237105"/>
    </source>
</evidence>
<protein>
    <submittedName>
        <fullName evidence="2">Nuclear transport factor 2 family protein</fullName>
    </submittedName>
</protein>
<dbReference type="Pfam" id="PF13577">
    <property type="entry name" value="SnoaL_4"/>
    <property type="match status" value="1"/>
</dbReference>
<reference evidence="2 3" key="1">
    <citation type="submission" date="2023-05" db="EMBL/GenBank/DDBJ databases">
        <title>Draft genome sequence of Streptomyces sp. B-S-A12 isolated from a cave soil in Thailand.</title>
        <authorList>
            <person name="Chamroensaksri N."/>
            <person name="Muangham S."/>
        </authorList>
    </citation>
    <scope>NUCLEOTIDE SEQUENCE [LARGE SCALE GENOMIC DNA]</scope>
    <source>
        <strain evidence="2 3">B-S-A12</strain>
    </source>
</reference>
<proteinExistence type="predicted"/>
<keyword evidence="3" id="KW-1185">Reference proteome</keyword>
<dbReference type="EMBL" id="JASCIS010000033">
    <property type="protein sequence ID" value="MDI3422206.1"/>
    <property type="molecule type" value="Genomic_DNA"/>
</dbReference>
<organism evidence="2 3">
    <name type="scientific">Streptomyces luteolus</name>
    <dbReference type="NCBI Taxonomy" id="3043615"/>
    <lineage>
        <taxon>Bacteria</taxon>
        <taxon>Bacillati</taxon>
        <taxon>Actinomycetota</taxon>
        <taxon>Actinomycetes</taxon>
        <taxon>Kitasatosporales</taxon>
        <taxon>Streptomycetaceae</taxon>
        <taxon>Streptomyces</taxon>
    </lineage>
</organism>
<name>A0ABT6T3I3_9ACTN</name>
<dbReference type="RefSeq" id="WP_282538068.1">
    <property type="nucleotide sequence ID" value="NZ_JASCIS010000033.1"/>
</dbReference>
<dbReference type="SUPFAM" id="SSF54427">
    <property type="entry name" value="NTF2-like"/>
    <property type="match status" value="1"/>
</dbReference>
<dbReference type="CDD" id="cd00531">
    <property type="entry name" value="NTF2_like"/>
    <property type="match status" value="1"/>
</dbReference>
<accession>A0ABT6T3I3</accession>